<comment type="caution">
    <text evidence="2">The sequence shown here is derived from an EMBL/GenBank/DDBJ whole genome shotgun (WGS) entry which is preliminary data.</text>
</comment>
<dbReference type="Gene3D" id="1.20.120.450">
    <property type="entry name" value="dinb family like domain"/>
    <property type="match status" value="1"/>
</dbReference>
<evidence type="ECO:0000313" key="2">
    <source>
        <dbReference type="EMBL" id="MBK9298081.1"/>
    </source>
</evidence>
<dbReference type="GO" id="GO:0016853">
    <property type="term" value="F:isomerase activity"/>
    <property type="evidence" value="ECO:0007669"/>
    <property type="project" value="UniProtKB-KW"/>
</dbReference>
<dbReference type="EMBL" id="JADJZA010000008">
    <property type="protein sequence ID" value="MBK9298081.1"/>
    <property type="molecule type" value="Genomic_DNA"/>
</dbReference>
<evidence type="ECO:0000259" key="1">
    <source>
        <dbReference type="Pfam" id="PF11716"/>
    </source>
</evidence>
<dbReference type="InterPro" id="IPR024344">
    <property type="entry name" value="MDMPI_metal-binding"/>
</dbReference>
<feature type="domain" description="Mycothiol-dependent maleylpyruvate isomerase metal-binding" evidence="1">
    <location>
        <begin position="15"/>
        <end position="114"/>
    </location>
</feature>
<dbReference type="AlphaFoldDB" id="A0A936NE92"/>
<reference evidence="2 3" key="1">
    <citation type="submission" date="2020-10" db="EMBL/GenBank/DDBJ databases">
        <title>Connecting structure to function with the recovery of over 1000 high-quality activated sludge metagenome-assembled genomes encoding full-length rRNA genes using long-read sequencing.</title>
        <authorList>
            <person name="Singleton C.M."/>
            <person name="Petriglieri F."/>
            <person name="Kristensen J.M."/>
            <person name="Kirkegaard R.H."/>
            <person name="Michaelsen T.Y."/>
            <person name="Andersen M.H."/>
            <person name="Karst S.M."/>
            <person name="Dueholm M.S."/>
            <person name="Nielsen P.H."/>
            <person name="Albertsen M."/>
        </authorList>
    </citation>
    <scope>NUCLEOTIDE SEQUENCE [LARGE SCALE GENOMIC DNA]</scope>
    <source>
        <strain evidence="2">Lyne_18-Q3-R50-59_MAXAC.006</strain>
    </source>
</reference>
<organism evidence="2 3">
    <name type="scientific">Candidatus Neomicrothrix subdominans</name>
    <dbReference type="NCBI Taxonomy" id="2954438"/>
    <lineage>
        <taxon>Bacteria</taxon>
        <taxon>Bacillati</taxon>
        <taxon>Actinomycetota</taxon>
        <taxon>Acidimicrobiia</taxon>
        <taxon>Acidimicrobiales</taxon>
        <taxon>Microthrixaceae</taxon>
        <taxon>Candidatus Neomicrothrix</taxon>
    </lineage>
</organism>
<evidence type="ECO:0000313" key="3">
    <source>
        <dbReference type="Proteomes" id="UP000727993"/>
    </source>
</evidence>
<dbReference type="Pfam" id="PF11716">
    <property type="entry name" value="MDMPI_N"/>
    <property type="match status" value="1"/>
</dbReference>
<dbReference type="GO" id="GO:0046872">
    <property type="term" value="F:metal ion binding"/>
    <property type="evidence" value="ECO:0007669"/>
    <property type="project" value="InterPro"/>
</dbReference>
<keyword evidence="2" id="KW-0413">Isomerase</keyword>
<protein>
    <submittedName>
        <fullName evidence="2">Maleylpyruvate isomerase N-terminal domain-containing protein</fullName>
    </submittedName>
</protein>
<dbReference type="Proteomes" id="UP000727993">
    <property type="component" value="Unassembled WGS sequence"/>
</dbReference>
<name>A0A936NE92_9ACTN</name>
<dbReference type="SUPFAM" id="SSF109854">
    <property type="entry name" value="DinB/YfiT-like putative metalloenzymes"/>
    <property type="match status" value="1"/>
</dbReference>
<gene>
    <name evidence="2" type="ORF">IPN02_14860</name>
</gene>
<sequence length="170" mass="18799">MVTIQPRRPNATTAERLALCDYLDGLDEAAWSAQSWCEAWTAHQVVAHLSTSTTTGLWDMIRGASRARGDFDRMEREQAVHLAADVAASELIAQIRATASSMKRTPMSSPLDPLTDIIVHGQDTAGYPTANWCYRRGGSKPTIPWPTRMSLWRLPPCRSMRRCGPATPSC</sequence>
<proteinExistence type="predicted"/>
<accession>A0A936NE92</accession>
<dbReference type="InterPro" id="IPR034660">
    <property type="entry name" value="DinB/YfiT-like"/>
</dbReference>